<protein>
    <recommendedName>
        <fullName evidence="1">Ubiquitin-like domain-containing protein</fullName>
    </recommendedName>
</protein>
<reference evidence="2 3" key="1">
    <citation type="journal article" date="2018" name="Gigascience">
        <title>Genomes of trombidid mites reveal novel predicted allergens and laterally-transferred genes associated with secondary metabolism.</title>
        <authorList>
            <person name="Dong X."/>
            <person name="Chaisiri K."/>
            <person name="Xia D."/>
            <person name="Armstrong S.D."/>
            <person name="Fang Y."/>
            <person name="Donnelly M.J."/>
            <person name="Kadowaki T."/>
            <person name="McGarry J.W."/>
            <person name="Darby A.C."/>
            <person name="Makepeace B.L."/>
        </authorList>
    </citation>
    <scope>NUCLEOTIDE SEQUENCE [LARGE SCALE GENOMIC DNA]</scope>
    <source>
        <strain evidence="2">UoL-UT</strain>
    </source>
</reference>
<dbReference type="PANTHER" id="PTHR10666">
    <property type="entry name" value="UBIQUITIN"/>
    <property type="match status" value="1"/>
</dbReference>
<dbReference type="OrthoDB" id="428577at2759"/>
<name>A0A443RUB8_9ACAR</name>
<dbReference type="Gene3D" id="3.10.20.90">
    <property type="entry name" value="Phosphatidylinositol 3-kinase Catalytic Subunit, Chain A, domain 1"/>
    <property type="match status" value="1"/>
</dbReference>
<accession>A0A443RUB8</accession>
<dbReference type="InterPro" id="IPR050158">
    <property type="entry name" value="Ubiquitin_ubiquitin-like"/>
</dbReference>
<organism evidence="2 3">
    <name type="scientific">Leptotrombidium deliense</name>
    <dbReference type="NCBI Taxonomy" id="299467"/>
    <lineage>
        <taxon>Eukaryota</taxon>
        <taxon>Metazoa</taxon>
        <taxon>Ecdysozoa</taxon>
        <taxon>Arthropoda</taxon>
        <taxon>Chelicerata</taxon>
        <taxon>Arachnida</taxon>
        <taxon>Acari</taxon>
        <taxon>Acariformes</taxon>
        <taxon>Trombidiformes</taxon>
        <taxon>Prostigmata</taxon>
        <taxon>Anystina</taxon>
        <taxon>Parasitengona</taxon>
        <taxon>Trombiculoidea</taxon>
        <taxon>Trombiculidae</taxon>
        <taxon>Leptotrombidium</taxon>
    </lineage>
</organism>
<dbReference type="STRING" id="299467.A0A443RUB8"/>
<dbReference type="AlphaFoldDB" id="A0A443RUB8"/>
<dbReference type="VEuPathDB" id="VectorBase:LDEU013097"/>
<evidence type="ECO:0000259" key="1">
    <source>
        <dbReference type="PROSITE" id="PS50053"/>
    </source>
</evidence>
<dbReference type="SUPFAM" id="SSF54236">
    <property type="entry name" value="Ubiquitin-like"/>
    <property type="match status" value="1"/>
</dbReference>
<proteinExistence type="predicted"/>
<evidence type="ECO:0000313" key="3">
    <source>
        <dbReference type="Proteomes" id="UP000288716"/>
    </source>
</evidence>
<dbReference type="InterPro" id="IPR019956">
    <property type="entry name" value="Ubiquitin_dom"/>
</dbReference>
<feature type="domain" description="Ubiquitin-like" evidence="1">
    <location>
        <begin position="7"/>
        <end position="82"/>
    </location>
</feature>
<sequence length="90" mass="10447">MINKFCCEVILKILDGRSTTFEVERNDSVHRLMHKINERLHIPVETQRLVFAGKPLDENKTLAYYNLTDLSIVFLVLRLRGGSFNETLVI</sequence>
<dbReference type="InterPro" id="IPR000626">
    <property type="entry name" value="Ubiquitin-like_dom"/>
</dbReference>
<dbReference type="PRINTS" id="PR00348">
    <property type="entry name" value="UBIQUITIN"/>
</dbReference>
<dbReference type="InterPro" id="IPR029071">
    <property type="entry name" value="Ubiquitin-like_domsf"/>
</dbReference>
<evidence type="ECO:0000313" key="2">
    <source>
        <dbReference type="EMBL" id="RWS18943.1"/>
    </source>
</evidence>
<dbReference type="EMBL" id="NCKV01032163">
    <property type="protein sequence ID" value="RWS18943.1"/>
    <property type="molecule type" value="Genomic_DNA"/>
</dbReference>
<dbReference type="SMART" id="SM00213">
    <property type="entry name" value="UBQ"/>
    <property type="match status" value="1"/>
</dbReference>
<gene>
    <name evidence="2" type="ORF">B4U80_06771</name>
</gene>
<dbReference type="Pfam" id="PF00240">
    <property type="entry name" value="ubiquitin"/>
    <property type="match status" value="1"/>
</dbReference>
<dbReference type="Proteomes" id="UP000288716">
    <property type="component" value="Unassembled WGS sequence"/>
</dbReference>
<keyword evidence="3" id="KW-1185">Reference proteome</keyword>
<comment type="caution">
    <text evidence="2">The sequence shown here is derived from an EMBL/GenBank/DDBJ whole genome shotgun (WGS) entry which is preliminary data.</text>
</comment>
<dbReference type="PROSITE" id="PS50053">
    <property type="entry name" value="UBIQUITIN_2"/>
    <property type="match status" value="1"/>
</dbReference>